<protein>
    <submittedName>
        <fullName evidence="3">Bifunctional glutamate/proline--tRNA ligase</fullName>
    </submittedName>
</protein>
<dbReference type="InterPro" id="IPR020059">
    <property type="entry name" value="Glu/Gln-tRNA-synth_Ib_codon-bd"/>
</dbReference>
<dbReference type="GO" id="GO:0006424">
    <property type="term" value="P:glutamyl-tRNA aminoacylation"/>
    <property type="evidence" value="ECO:0007669"/>
    <property type="project" value="TreeGrafter"/>
</dbReference>
<name>A0A0A9VYT0_LYGHE</name>
<proteinExistence type="predicted"/>
<dbReference type="PANTHER" id="PTHR43097:SF5">
    <property type="entry name" value="GLUTAMATE--TRNA LIGASE"/>
    <property type="match status" value="1"/>
</dbReference>
<evidence type="ECO:0000313" key="3">
    <source>
        <dbReference type="EMBL" id="JAG00764.1"/>
    </source>
</evidence>
<dbReference type="InterPro" id="IPR020056">
    <property type="entry name" value="Rbsml_bL25/Gln-tRNA_synth_N"/>
</dbReference>
<dbReference type="PANTHER" id="PTHR43097">
    <property type="entry name" value="GLUTAMINE-TRNA LIGASE"/>
    <property type="match status" value="1"/>
</dbReference>
<dbReference type="SUPFAM" id="SSF50715">
    <property type="entry name" value="Ribosomal protein L25-like"/>
    <property type="match status" value="1"/>
</dbReference>
<dbReference type="Pfam" id="PF03950">
    <property type="entry name" value="tRNA-synt_1c_C"/>
    <property type="match status" value="1"/>
</dbReference>
<dbReference type="EMBL" id="GBHO01042840">
    <property type="protein sequence ID" value="JAG00764.1"/>
    <property type="molecule type" value="Transcribed_RNA"/>
</dbReference>
<dbReference type="GO" id="GO:0004818">
    <property type="term" value="F:glutamate-tRNA ligase activity"/>
    <property type="evidence" value="ECO:0007669"/>
    <property type="project" value="TreeGrafter"/>
</dbReference>
<dbReference type="InterPro" id="IPR011035">
    <property type="entry name" value="Ribosomal_bL25/Gln-tRNA_synth"/>
</dbReference>
<accession>A0A0A9VYT0</accession>
<dbReference type="AlphaFoldDB" id="A0A0A9VYT0"/>
<keyword evidence="1" id="KW-0648">Protein biosynthesis</keyword>
<reference evidence="3" key="2">
    <citation type="submission" date="2014-07" db="EMBL/GenBank/DDBJ databases">
        <authorList>
            <person name="Hull J."/>
        </authorList>
    </citation>
    <scope>NUCLEOTIDE SEQUENCE</scope>
</reference>
<sequence>MIRHGLQVQALRDFMILQGPSRNITLMEWDKLWSLNHTLLETQAPRYNALQETDIVAIELVDIESNTVVQIPLHPKDTTKGVKDVVRSKIIYVDQQDACNFVQGEEVTLISWGNIRIDKIVRSDDGAKVTHIMATTHIDGDFKTTKWKVQWIGCNSLQELQHGVCIEYGPIITVKQPGDQQTLEEIVNRTSILKAPV</sequence>
<reference evidence="3" key="1">
    <citation type="journal article" date="2014" name="PLoS ONE">
        <title>Transcriptome-Based Identification of ABC Transporters in the Western Tarnished Plant Bug Lygus hesperus.</title>
        <authorList>
            <person name="Hull J.J."/>
            <person name="Chaney K."/>
            <person name="Geib S.M."/>
            <person name="Fabrick J.A."/>
            <person name="Brent C.S."/>
            <person name="Walsh D."/>
            <person name="Lavine L.C."/>
        </authorList>
    </citation>
    <scope>NUCLEOTIDE SEQUENCE</scope>
</reference>
<gene>
    <name evidence="3" type="primary">Eprs_1</name>
    <name evidence="3" type="ORF">CM83_99560</name>
</gene>
<dbReference type="Gene3D" id="1.10.1160.10">
    <property type="entry name" value="Glutamyl-trna Synthetase, Domain 2"/>
    <property type="match status" value="1"/>
</dbReference>
<dbReference type="GO" id="GO:0005524">
    <property type="term" value="F:ATP binding"/>
    <property type="evidence" value="ECO:0007669"/>
    <property type="project" value="InterPro"/>
</dbReference>
<evidence type="ECO:0000259" key="2">
    <source>
        <dbReference type="Pfam" id="PF03950"/>
    </source>
</evidence>
<keyword evidence="3" id="KW-0436">Ligase</keyword>
<dbReference type="GO" id="GO:0017102">
    <property type="term" value="C:methionyl glutamyl tRNA synthetase complex"/>
    <property type="evidence" value="ECO:0007669"/>
    <property type="project" value="TreeGrafter"/>
</dbReference>
<dbReference type="InterPro" id="IPR020061">
    <property type="entry name" value="Glu_tRNA_lig_a-bdl"/>
</dbReference>
<dbReference type="InterPro" id="IPR050132">
    <property type="entry name" value="Gln/Glu-tRNA_Ligase"/>
</dbReference>
<organism evidence="3">
    <name type="scientific">Lygus hesperus</name>
    <name type="common">Western plant bug</name>
    <dbReference type="NCBI Taxonomy" id="30085"/>
    <lineage>
        <taxon>Eukaryota</taxon>
        <taxon>Metazoa</taxon>
        <taxon>Ecdysozoa</taxon>
        <taxon>Arthropoda</taxon>
        <taxon>Hexapoda</taxon>
        <taxon>Insecta</taxon>
        <taxon>Pterygota</taxon>
        <taxon>Neoptera</taxon>
        <taxon>Paraneoptera</taxon>
        <taxon>Hemiptera</taxon>
        <taxon>Heteroptera</taxon>
        <taxon>Panheteroptera</taxon>
        <taxon>Cimicomorpha</taxon>
        <taxon>Miridae</taxon>
        <taxon>Mirini</taxon>
        <taxon>Lygus</taxon>
    </lineage>
</organism>
<evidence type="ECO:0000256" key="1">
    <source>
        <dbReference type="ARBA" id="ARBA00022917"/>
    </source>
</evidence>
<feature type="domain" description="Glutamyl/glutaminyl-tRNA synthetase class Ib anti-codon binding" evidence="2">
    <location>
        <begin position="44"/>
        <end position="133"/>
    </location>
</feature>
<dbReference type="GO" id="GO:0005829">
    <property type="term" value="C:cytosol"/>
    <property type="evidence" value="ECO:0007669"/>
    <property type="project" value="TreeGrafter"/>
</dbReference>
<dbReference type="Gene3D" id="2.40.240.10">
    <property type="entry name" value="Ribosomal Protein L25, Chain P"/>
    <property type="match status" value="1"/>
</dbReference>